<feature type="region of interest" description="Disordered" evidence="1">
    <location>
        <begin position="22"/>
        <end position="52"/>
    </location>
</feature>
<evidence type="ECO:0000256" key="2">
    <source>
        <dbReference type="SAM" id="SignalP"/>
    </source>
</evidence>
<evidence type="ECO:0000313" key="4">
    <source>
        <dbReference type="Proteomes" id="UP000199513"/>
    </source>
</evidence>
<proteinExistence type="predicted"/>
<keyword evidence="2" id="KW-0732">Signal</keyword>
<dbReference type="STRING" id="1003.SAMN04488541_104224"/>
<dbReference type="PROSITE" id="PS51257">
    <property type="entry name" value="PROKAR_LIPOPROTEIN"/>
    <property type="match status" value="1"/>
</dbReference>
<dbReference type="AlphaFoldDB" id="A0A1I2J6L4"/>
<organism evidence="3 4">
    <name type="scientific">Thermoflexibacter ruber</name>
    <dbReference type="NCBI Taxonomy" id="1003"/>
    <lineage>
        <taxon>Bacteria</taxon>
        <taxon>Pseudomonadati</taxon>
        <taxon>Bacteroidota</taxon>
        <taxon>Cytophagia</taxon>
        <taxon>Cytophagales</taxon>
        <taxon>Thermoflexibacteraceae</taxon>
        <taxon>Thermoflexibacter</taxon>
    </lineage>
</organism>
<evidence type="ECO:0008006" key="5">
    <source>
        <dbReference type="Google" id="ProtNLM"/>
    </source>
</evidence>
<dbReference type="Proteomes" id="UP000199513">
    <property type="component" value="Unassembled WGS sequence"/>
</dbReference>
<protein>
    <recommendedName>
        <fullName evidence="5">Lipoprotein</fullName>
    </recommendedName>
</protein>
<dbReference type="RefSeq" id="WP_177217454.1">
    <property type="nucleotide sequence ID" value="NZ_FONY01000042.1"/>
</dbReference>
<feature type="signal peptide" evidence="2">
    <location>
        <begin position="1"/>
        <end position="18"/>
    </location>
</feature>
<keyword evidence="4" id="KW-1185">Reference proteome</keyword>
<dbReference type="EMBL" id="FONY01000042">
    <property type="protein sequence ID" value="SFF49660.1"/>
    <property type="molecule type" value="Genomic_DNA"/>
</dbReference>
<name>A0A1I2J6L4_9BACT</name>
<accession>A0A1I2J6L4</accession>
<evidence type="ECO:0000256" key="1">
    <source>
        <dbReference type="SAM" id="MobiDB-lite"/>
    </source>
</evidence>
<sequence length="52" mass="5662">MKKLLLIILLFAFCFSIACKPLPPGQAKKKNTPPGLMKKGGVPPGQQKKKNN</sequence>
<gene>
    <name evidence="3" type="ORF">SAMN04488541_104224</name>
</gene>
<reference evidence="3 4" key="1">
    <citation type="submission" date="2016-10" db="EMBL/GenBank/DDBJ databases">
        <authorList>
            <person name="de Groot N.N."/>
        </authorList>
    </citation>
    <scope>NUCLEOTIDE SEQUENCE [LARGE SCALE GENOMIC DNA]</scope>
    <source>
        <strain>GEY</strain>
        <strain evidence="4">DSM 9560</strain>
    </source>
</reference>
<evidence type="ECO:0000313" key="3">
    <source>
        <dbReference type="EMBL" id="SFF49660.1"/>
    </source>
</evidence>
<feature type="chain" id="PRO_5011595010" description="Lipoprotein" evidence="2">
    <location>
        <begin position="19"/>
        <end position="52"/>
    </location>
</feature>